<proteinExistence type="predicted"/>
<comment type="caution">
    <text evidence="1">The sequence shown here is derived from an EMBL/GenBank/DDBJ whole genome shotgun (WGS) entry which is preliminary data.</text>
</comment>
<reference evidence="1 2" key="1">
    <citation type="submission" date="2018-10" db="EMBL/GenBank/DDBJ databases">
        <title>Phylogenomics of Brevibacillus.</title>
        <authorList>
            <person name="Dunlap C."/>
        </authorList>
    </citation>
    <scope>NUCLEOTIDE SEQUENCE [LARGE SCALE GENOMIC DNA]</scope>
    <source>
        <strain evidence="1 2">JCM 15716</strain>
    </source>
</reference>
<keyword evidence="2" id="KW-1185">Reference proteome</keyword>
<evidence type="ECO:0000313" key="2">
    <source>
        <dbReference type="Proteomes" id="UP000271031"/>
    </source>
</evidence>
<protein>
    <submittedName>
        <fullName evidence="1">Uncharacterized protein</fullName>
    </submittedName>
</protein>
<dbReference type="Proteomes" id="UP000271031">
    <property type="component" value="Unassembled WGS sequence"/>
</dbReference>
<gene>
    <name evidence="1" type="ORF">EDM56_20935</name>
</gene>
<name>A0A3M8D952_9BACL</name>
<dbReference type="EMBL" id="RHHQ01000017">
    <property type="protein sequence ID" value="RNB84574.1"/>
    <property type="molecule type" value="Genomic_DNA"/>
</dbReference>
<organism evidence="1 2">
    <name type="scientific">Brevibacillus fluminis</name>
    <dbReference type="NCBI Taxonomy" id="511487"/>
    <lineage>
        <taxon>Bacteria</taxon>
        <taxon>Bacillati</taxon>
        <taxon>Bacillota</taxon>
        <taxon>Bacilli</taxon>
        <taxon>Bacillales</taxon>
        <taxon>Paenibacillaceae</taxon>
        <taxon>Brevibacillus</taxon>
    </lineage>
</organism>
<evidence type="ECO:0000313" key="1">
    <source>
        <dbReference type="EMBL" id="RNB84574.1"/>
    </source>
</evidence>
<sequence length="62" mass="7175">MARCQTQRSTNVIYNTNRNRAKSIEDAGNSQEENGCWNPQQDGLEFLAFLLLELRNVDIIFQ</sequence>
<accession>A0A3M8D952</accession>
<dbReference type="AlphaFoldDB" id="A0A3M8D952"/>